<accession>A0A2G2W6P6</accession>
<dbReference type="PANTHER" id="PTHR31973">
    <property type="entry name" value="POLYPROTEIN, PUTATIVE-RELATED"/>
    <property type="match status" value="1"/>
</dbReference>
<reference evidence="7" key="2">
    <citation type="journal article" date="2017" name="J. Anim. Genet.">
        <title>Multiple reference genome sequences of hot pepper reveal the massive evolution of plant disease resistance genes by retroduplication.</title>
        <authorList>
            <person name="Kim S."/>
            <person name="Park J."/>
            <person name="Yeom S.-I."/>
            <person name="Kim Y.-M."/>
            <person name="Seo E."/>
            <person name="Kim K.-T."/>
            <person name="Kim M.-S."/>
            <person name="Lee J.M."/>
            <person name="Cheong K."/>
            <person name="Shin H.-S."/>
            <person name="Kim S.-B."/>
            <person name="Han K."/>
            <person name="Lee J."/>
            <person name="Park M."/>
            <person name="Lee H.-A."/>
            <person name="Lee H.-Y."/>
            <person name="Lee Y."/>
            <person name="Oh S."/>
            <person name="Lee J.H."/>
            <person name="Choi E."/>
            <person name="Choi E."/>
            <person name="Lee S.E."/>
            <person name="Jeon J."/>
            <person name="Kim H."/>
            <person name="Choi G."/>
            <person name="Song H."/>
            <person name="Lee J."/>
            <person name="Lee S.-C."/>
            <person name="Kwon J.-K."/>
            <person name="Lee H.-Y."/>
            <person name="Koo N."/>
            <person name="Hong Y."/>
            <person name="Kim R.W."/>
            <person name="Kang W.-H."/>
            <person name="Huh J.H."/>
            <person name="Kang B.-C."/>
            <person name="Yang T.-J."/>
            <person name="Lee Y.-H."/>
            <person name="Bennetzen J.L."/>
            <person name="Choi D."/>
        </authorList>
    </citation>
    <scope>NUCLEOTIDE SEQUENCE [LARGE SCALE GENOMIC DNA]</scope>
    <source>
        <strain evidence="7">cv. PBC81</strain>
    </source>
</reference>
<organism evidence="6 7">
    <name type="scientific">Capsicum baccatum</name>
    <name type="common">Peruvian pepper</name>
    <dbReference type="NCBI Taxonomy" id="33114"/>
    <lineage>
        <taxon>Eukaryota</taxon>
        <taxon>Viridiplantae</taxon>
        <taxon>Streptophyta</taxon>
        <taxon>Embryophyta</taxon>
        <taxon>Tracheophyta</taxon>
        <taxon>Spermatophyta</taxon>
        <taxon>Magnoliopsida</taxon>
        <taxon>eudicotyledons</taxon>
        <taxon>Gunneridae</taxon>
        <taxon>Pentapetalae</taxon>
        <taxon>asterids</taxon>
        <taxon>lamiids</taxon>
        <taxon>Solanales</taxon>
        <taxon>Solanaceae</taxon>
        <taxon>Solanoideae</taxon>
        <taxon>Capsiceae</taxon>
        <taxon>Capsicum</taxon>
    </lineage>
</organism>
<dbReference type="GO" id="GO:0008270">
    <property type="term" value="F:zinc ion binding"/>
    <property type="evidence" value="ECO:0007669"/>
    <property type="project" value="UniProtKB-KW"/>
</dbReference>
<dbReference type="PANTHER" id="PTHR31973:SF183">
    <property type="entry name" value="SWIM-TYPE DOMAIN-CONTAINING PROTEIN"/>
    <property type="match status" value="1"/>
</dbReference>
<reference evidence="6 7" key="1">
    <citation type="journal article" date="2017" name="Genome Biol.">
        <title>New reference genome sequences of hot pepper reveal the massive evolution of plant disease-resistance genes by retroduplication.</title>
        <authorList>
            <person name="Kim S."/>
            <person name="Park J."/>
            <person name="Yeom S.I."/>
            <person name="Kim Y.M."/>
            <person name="Seo E."/>
            <person name="Kim K.T."/>
            <person name="Kim M.S."/>
            <person name="Lee J.M."/>
            <person name="Cheong K."/>
            <person name="Shin H.S."/>
            <person name="Kim S.B."/>
            <person name="Han K."/>
            <person name="Lee J."/>
            <person name="Park M."/>
            <person name="Lee H.A."/>
            <person name="Lee H.Y."/>
            <person name="Lee Y."/>
            <person name="Oh S."/>
            <person name="Lee J.H."/>
            <person name="Choi E."/>
            <person name="Choi E."/>
            <person name="Lee S.E."/>
            <person name="Jeon J."/>
            <person name="Kim H."/>
            <person name="Choi G."/>
            <person name="Song H."/>
            <person name="Lee J."/>
            <person name="Lee S.C."/>
            <person name="Kwon J.K."/>
            <person name="Lee H.Y."/>
            <person name="Koo N."/>
            <person name="Hong Y."/>
            <person name="Kim R.W."/>
            <person name="Kang W.H."/>
            <person name="Huh J.H."/>
            <person name="Kang B.C."/>
            <person name="Yang T.J."/>
            <person name="Lee Y.H."/>
            <person name="Bennetzen J.L."/>
            <person name="Choi D."/>
        </authorList>
    </citation>
    <scope>NUCLEOTIDE SEQUENCE [LARGE SCALE GENOMIC DNA]</scope>
    <source>
        <strain evidence="7">cv. PBC81</strain>
    </source>
</reference>
<dbReference type="Proteomes" id="UP000224567">
    <property type="component" value="Unassembled WGS sequence"/>
</dbReference>
<evidence type="ECO:0000256" key="4">
    <source>
        <dbReference type="PROSITE-ProRule" id="PRU00325"/>
    </source>
</evidence>
<keyword evidence="1" id="KW-0479">Metal-binding</keyword>
<gene>
    <name evidence="6" type="ORF">CQW23_19750</name>
</gene>
<keyword evidence="3" id="KW-0862">Zinc</keyword>
<dbReference type="Pfam" id="PF04434">
    <property type="entry name" value="SWIM"/>
    <property type="match status" value="1"/>
</dbReference>
<comment type="caution">
    <text evidence="6">The sequence shown here is derived from an EMBL/GenBank/DDBJ whole genome shotgun (WGS) entry which is preliminary data.</text>
</comment>
<evidence type="ECO:0000259" key="5">
    <source>
        <dbReference type="PROSITE" id="PS50966"/>
    </source>
</evidence>
<dbReference type="EMBL" id="MLFT02000008">
    <property type="protein sequence ID" value="PHT40896.1"/>
    <property type="molecule type" value="Genomic_DNA"/>
</dbReference>
<dbReference type="AlphaFoldDB" id="A0A2G2W6P6"/>
<evidence type="ECO:0000313" key="7">
    <source>
        <dbReference type="Proteomes" id="UP000224567"/>
    </source>
</evidence>
<evidence type="ECO:0000256" key="1">
    <source>
        <dbReference type="ARBA" id="ARBA00022723"/>
    </source>
</evidence>
<dbReference type="InterPro" id="IPR006564">
    <property type="entry name" value="Znf_PMZ"/>
</dbReference>
<dbReference type="OrthoDB" id="1248924at2759"/>
<evidence type="ECO:0000313" key="6">
    <source>
        <dbReference type="EMBL" id="PHT40896.1"/>
    </source>
</evidence>
<keyword evidence="7" id="KW-1185">Reference proteome</keyword>
<evidence type="ECO:0000256" key="3">
    <source>
        <dbReference type="ARBA" id="ARBA00022833"/>
    </source>
</evidence>
<feature type="domain" description="SWIM-type" evidence="5">
    <location>
        <begin position="277"/>
        <end position="309"/>
    </location>
</feature>
<dbReference type="STRING" id="33114.A0A2G2W6P6"/>
<keyword evidence="2 4" id="KW-0863">Zinc-finger</keyword>
<name>A0A2G2W6P6_CAPBA</name>
<dbReference type="PROSITE" id="PS50966">
    <property type="entry name" value="ZF_SWIM"/>
    <property type="match status" value="1"/>
</dbReference>
<protein>
    <recommendedName>
        <fullName evidence="5">SWIM-type domain-containing protein</fullName>
    </recommendedName>
</protein>
<dbReference type="InterPro" id="IPR007527">
    <property type="entry name" value="Znf_SWIM"/>
</dbReference>
<dbReference type="SMART" id="SM00575">
    <property type="entry name" value="ZnF_PMZ"/>
    <property type="match status" value="1"/>
</dbReference>
<proteinExistence type="predicted"/>
<sequence length="346" mass="39334">MLDVATDGSRLSLRINVIPGSPIIPPPQRTINEHDSFENESLNAHPMELKNPSFSEEVGEECRLGAQTNHTFSDETNFWLNQIFSSKKELKLLLDVTVVRNSFGYATLKSCGKFLKIYILSPIGTRASPTASQGLMTMLITAYSTEEFSNHFEEFKNYCPEAAFFLKHELDCDKWSRAYFPGNRFDLKPSNITESINSMLITKIEYPVASIFNLIDKSFGDIFRDRRAYVLKCKDNKFMSTAEKILRDNMSEGDSFYVENISGDKSKFTVFSSGCTTKVDLLKRSCSCRKFELVKISCAHPIASLQLKHGDDYGLRVYDYSSPVYKVEEYLLAYSKSINIIPLESE</sequence>
<evidence type="ECO:0000256" key="2">
    <source>
        <dbReference type="ARBA" id="ARBA00022771"/>
    </source>
</evidence>